<dbReference type="HOGENOM" id="CLU_1409068_0_0_1"/>
<organism evidence="2">
    <name type="scientific">Melampsora larici-populina (strain 98AG31 / pathotype 3-4-7)</name>
    <name type="common">Poplar leaf rust fungus</name>
    <dbReference type="NCBI Taxonomy" id="747676"/>
    <lineage>
        <taxon>Eukaryota</taxon>
        <taxon>Fungi</taxon>
        <taxon>Dikarya</taxon>
        <taxon>Basidiomycota</taxon>
        <taxon>Pucciniomycotina</taxon>
        <taxon>Pucciniomycetes</taxon>
        <taxon>Pucciniales</taxon>
        <taxon>Melampsoraceae</taxon>
        <taxon>Melampsora</taxon>
    </lineage>
</organism>
<reference evidence="2" key="1">
    <citation type="journal article" date="2011" name="Proc. Natl. Acad. Sci. U.S.A.">
        <title>Obligate biotrophy features unraveled by the genomic analysis of rust fungi.</title>
        <authorList>
            <person name="Duplessis S."/>
            <person name="Cuomo C.A."/>
            <person name="Lin Y.-C."/>
            <person name="Aerts A."/>
            <person name="Tisserant E."/>
            <person name="Veneault-Fourrey C."/>
            <person name="Joly D.L."/>
            <person name="Hacquard S."/>
            <person name="Amselem J."/>
            <person name="Cantarel B.L."/>
            <person name="Chiu R."/>
            <person name="Coutinho P.M."/>
            <person name="Feau N."/>
            <person name="Field M."/>
            <person name="Frey P."/>
            <person name="Gelhaye E."/>
            <person name="Goldberg J."/>
            <person name="Grabherr M.G."/>
            <person name="Kodira C.D."/>
            <person name="Kohler A."/>
            <person name="Kuees U."/>
            <person name="Lindquist E.A."/>
            <person name="Lucas S.M."/>
            <person name="Mago R."/>
            <person name="Mauceli E."/>
            <person name="Morin E."/>
            <person name="Murat C."/>
            <person name="Pangilinan J.L."/>
            <person name="Park R."/>
            <person name="Pearson M."/>
            <person name="Quesneville H."/>
            <person name="Rouhier N."/>
            <person name="Sakthikumar S."/>
            <person name="Salamov A.A."/>
            <person name="Schmutz J."/>
            <person name="Selles B."/>
            <person name="Shapiro H."/>
            <person name="Tanguay P."/>
            <person name="Tuskan G.A."/>
            <person name="Henrissat B."/>
            <person name="Van de Peer Y."/>
            <person name="Rouze P."/>
            <person name="Ellis J.G."/>
            <person name="Dodds P.N."/>
            <person name="Schein J.E."/>
            <person name="Zhong S."/>
            <person name="Hamelin R.C."/>
            <person name="Grigoriev I.V."/>
            <person name="Szabo L.J."/>
            <person name="Martin F."/>
        </authorList>
    </citation>
    <scope>NUCLEOTIDE SEQUENCE [LARGE SCALE GENOMIC DNA]</scope>
    <source>
        <strain evidence="2">98AG31 / pathotype 3-4-7</strain>
    </source>
</reference>
<dbReference type="GeneID" id="18934184"/>
<dbReference type="RefSeq" id="XP_007410143.1">
    <property type="nucleotide sequence ID" value="XM_007410081.1"/>
</dbReference>
<name>F4RLS2_MELLP</name>
<dbReference type="KEGG" id="mlr:MELLADRAFT_86423"/>
<keyword evidence="2" id="KW-1185">Reference proteome</keyword>
<protein>
    <submittedName>
        <fullName evidence="1">Uncharacterized protein</fullName>
    </submittedName>
</protein>
<dbReference type="OrthoDB" id="2511373at2759"/>
<sequence length="193" mass="22184">MGRSRNRARKKNLGYPTENFKSKTSDCFLNARLRRDQENNIGKPYPRRHTARTERKASLAAKLGVPKDTTFIFRDRAQERAEGPYLENLKLNFGTTVIIDRKDSSLVLAVRCNEFKKMSTEERESFRFGISTPFLHARARNVNELHHSIQLLILALIYWGWMGCCGWRAGTDPGKKFAKAVARRSLFAEGLFS</sequence>
<gene>
    <name evidence="1" type="ORF">MELLADRAFT_86423</name>
</gene>
<dbReference type="EMBL" id="GL883107">
    <property type="protein sequence ID" value="EGG06703.1"/>
    <property type="molecule type" value="Genomic_DNA"/>
</dbReference>
<evidence type="ECO:0000313" key="2">
    <source>
        <dbReference type="Proteomes" id="UP000001072"/>
    </source>
</evidence>
<dbReference type="AlphaFoldDB" id="F4RLS2"/>
<proteinExistence type="predicted"/>
<dbReference type="InParanoid" id="F4RLS2"/>
<evidence type="ECO:0000313" key="1">
    <source>
        <dbReference type="EMBL" id="EGG06703.1"/>
    </source>
</evidence>
<dbReference type="VEuPathDB" id="FungiDB:MELLADRAFT_86423"/>
<accession>F4RLS2</accession>
<dbReference type="Proteomes" id="UP000001072">
    <property type="component" value="Unassembled WGS sequence"/>
</dbReference>